<evidence type="ECO:0000256" key="4">
    <source>
        <dbReference type="ARBA" id="ARBA00022898"/>
    </source>
</evidence>
<comment type="catalytic activity">
    <reaction evidence="8">
        <text>L-seryl-tRNA(Sec) + selenophosphate + H(+) = L-selenocysteinyl-tRNA(Sec) + phosphate</text>
        <dbReference type="Rhea" id="RHEA:22728"/>
        <dbReference type="Rhea" id="RHEA-COMP:9742"/>
        <dbReference type="Rhea" id="RHEA-COMP:9743"/>
        <dbReference type="ChEBI" id="CHEBI:15378"/>
        <dbReference type="ChEBI" id="CHEBI:16144"/>
        <dbReference type="ChEBI" id="CHEBI:43474"/>
        <dbReference type="ChEBI" id="CHEBI:78533"/>
        <dbReference type="ChEBI" id="CHEBI:78573"/>
        <dbReference type="EC" id="2.9.1.1"/>
    </reaction>
</comment>
<comment type="caution">
    <text evidence="10">The sequence shown here is derived from an EMBL/GenBank/DDBJ whole genome shotgun (WGS) entry which is preliminary data.</text>
</comment>
<dbReference type="GO" id="GO:0005737">
    <property type="term" value="C:cytoplasm"/>
    <property type="evidence" value="ECO:0007669"/>
    <property type="project" value="UniProtKB-SubCell"/>
</dbReference>
<evidence type="ECO:0000256" key="2">
    <source>
        <dbReference type="ARBA" id="ARBA00022490"/>
    </source>
</evidence>
<dbReference type="GO" id="GO:0004125">
    <property type="term" value="F:L-seryl-tRNA(Sec) selenium transferase activity"/>
    <property type="evidence" value="ECO:0007669"/>
    <property type="project" value="UniProtKB-UniRule"/>
</dbReference>
<dbReference type="Proteomes" id="UP000189462">
    <property type="component" value="Unassembled WGS sequence"/>
</dbReference>
<dbReference type="PANTHER" id="PTHR32328">
    <property type="entry name" value="L-SERYL-TRNA(SEC) SELENIUM TRANSFERASE"/>
    <property type="match status" value="1"/>
</dbReference>
<evidence type="ECO:0000256" key="6">
    <source>
        <dbReference type="ARBA" id="ARBA00023266"/>
    </source>
</evidence>
<protein>
    <recommendedName>
        <fullName evidence="8">L-seryl-tRNA(Sec) selenium transferase</fullName>
        <ecNumber evidence="8">2.9.1.1</ecNumber>
    </recommendedName>
    <alternativeName>
        <fullName evidence="8">Selenocysteine synthase</fullName>
        <shortName evidence="8">Sec synthase</shortName>
    </alternativeName>
    <alternativeName>
        <fullName evidence="8">Selenocysteinyl-tRNA(Sec) synthase</fullName>
    </alternativeName>
</protein>
<keyword evidence="6 8" id="KW-0711">Selenium</keyword>
<dbReference type="SUPFAM" id="SSF53383">
    <property type="entry name" value="PLP-dependent transferases"/>
    <property type="match status" value="1"/>
</dbReference>
<dbReference type="InterPro" id="IPR018319">
    <property type="entry name" value="SelA-like"/>
</dbReference>
<keyword evidence="2 8" id="KW-0963">Cytoplasm</keyword>
<dbReference type="PANTHER" id="PTHR32328:SF0">
    <property type="entry name" value="L-SERYL-TRNA(SEC) SELENIUM TRANSFERASE"/>
    <property type="match status" value="1"/>
</dbReference>
<dbReference type="NCBIfam" id="TIGR00474">
    <property type="entry name" value="selA"/>
    <property type="match status" value="1"/>
</dbReference>
<gene>
    <name evidence="8" type="primary">selA</name>
    <name evidence="10" type="ORF">B1C78_03385</name>
</gene>
<reference evidence="10 11" key="1">
    <citation type="submission" date="2017-02" db="EMBL/GenBank/DDBJ databases">
        <title>Genomic diversity within the haloalkaliphilic genus Thioalkalivibrio.</title>
        <authorList>
            <person name="Ahn A.-C."/>
            <person name="Meier-Kolthoff J."/>
            <person name="Overmars L."/>
            <person name="Richter M."/>
            <person name="Woyke T."/>
            <person name="Sorokin D.Y."/>
            <person name="Muyzer G."/>
        </authorList>
    </citation>
    <scope>NUCLEOTIDE SEQUENCE [LARGE SCALE GENOMIC DNA]</scope>
    <source>
        <strain evidence="10 11">ALJD</strain>
    </source>
</reference>
<dbReference type="GO" id="GO:0001717">
    <property type="term" value="P:conversion of seryl-tRNAsec to selenocys-tRNAsec"/>
    <property type="evidence" value="ECO:0007669"/>
    <property type="project" value="UniProtKB-UniRule"/>
</dbReference>
<dbReference type="EC" id="2.9.1.1" evidence="8"/>
<evidence type="ECO:0000256" key="9">
    <source>
        <dbReference type="PIRSR" id="PIRSR618319-50"/>
    </source>
</evidence>
<keyword evidence="4 8" id="KW-0663">Pyridoxal phosphate</keyword>
<comment type="similarity">
    <text evidence="7 8">Belongs to the SelA family.</text>
</comment>
<evidence type="ECO:0000313" key="11">
    <source>
        <dbReference type="Proteomes" id="UP000189462"/>
    </source>
</evidence>
<keyword evidence="3 8" id="KW-0808">Transferase</keyword>
<dbReference type="Gene3D" id="3.40.640.10">
    <property type="entry name" value="Type I PLP-dependent aspartate aminotransferase-like (Major domain)"/>
    <property type="match status" value="1"/>
</dbReference>
<evidence type="ECO:0000256" key="5">
    <source>
        <dbReference type="ARBA" id="ARBA00022917"/>
    </source>
</evidence>
<dbReference type="InterPro" id="IPR004534">
    <property type="entry name" value="SelA_trans"/>
</dbReference>
<name>A0A1V3NRI5_9GAMM</name>
<dbReference type="HAMAP" id="MF_00423">
    <property type="entry name" value="SelA"/>
    <property type="match status" value="1"/>
</dbReference>
<comment type="subcellular location">
    <subcellularLocation>
        <location evidence="8">Cytoplasm</location>
    </subcellularLocation>
</comment>
<dbReference type="InterPro" id="IPR015421">
    <property type="entry name" value="PyrdxlP-dep_Trfase_major"/>
</dbReference>
<keyword evidence="11" id="KW-1185">Reference proteome</keyword>
<dbReference type="UniPathway" id="UPA00906">
    <property type="reaction ID" value="UER00896"/>
</dbReference>
<dbReference type="Pfam" id="PF03841">
    <property type="entry name" value="SelA"/>
    <property type="match status" value="1"/>
</dbReference>
<dbReference type="InterPro" id="IPR015424">
    <property type="entry name" value="PyrdxlP-dep_Trfase"/>
</dbReference>
<accession>A0A1V3NRI5</accession>
<evidence type="ECO:0000256" key="1">
    <source>
        <dbReference type="ARBA" id="ARBA00001933"/>
    </source>
</evidence>
<organism evidence="10 11">
    <name type="scientific">Thioalkalivibrio denitrificans</name>
    <dbReference type="NCBI Taxonomy" id="108003"/>
    <lineage>
        <taxon>Bacteria</taxon>
        <taxon>Pseudomonadati</taxon>
        <taxon>Pseudomonadota</taxon>
        <taxon>Gammaproteobacteria</taxon>
        <taxon>Chromatiales</taxon>
        <taxon>Ectothiorhodospiraceae</taxon>
        <taxon>Thioalkalivibrio</taxon>
    </lineage>
</organism>
<comment type="function">
    <text evidence="8">Converts seryl-tRNA(Sec) to selenocysteinyl-tRNA(Sec) required for selenoprotein biosynthesis.</text>
</comment>
<dbReference type="EMBL" id="MVBK01000018">
    <property type="protein sequence ID" value="OOG27729.1"/>
    <property type="molecule type" value="Genomic_DNA"/>
</dbReference>
<evidence type="ECO:0000256" key="7">
    <source>
        <dbReference type="ARBA" id="ARBA00044507"/>
    </source>
</evidence>
<dbReference type="STRING" id="108003.B1C78_03385"/>
<dbReference type="Gene3D" id="3.90.1150.180">
    <property type="match status" value="1"/>
</dbReference>
<proteinExistence type="inferred from homology"/>
<evidence type="ECO:0000313" key="10">
    <source>
        <dbReference type="EMBL" id="OOG27729.1"/>
    </source>
</evidence>
<keyword evidence="5 8" id="KW-0648">Protein biosynthesis</keyword>
<evidence type="ECO:0000256" key="8">
    <source>
        <dbReference type="HAMAP-Rule" id="MF_00423"/>
    </source>
</evidence>
<comment type="cofactor">
    <cofactor evidence="1 8 9">
        <name>pyridoxal 5'-phosphate</name>
        <dbReference type="ChEBI" id="CHEBI:597326"/>
    </cofactor>
</comment>
<feature type="modified residue" description="N6-(pyridoxal phosphate)lysine" evidence="8 9">
    <location>
        <position position="295"/>
    </location>
</feature>
<evidence type="ECO:0000256" key="3">
    <source>
        <dbReference type="ARBA" id="ARBA00022679"/>
    </source>
</evidence>
<comment type="pathway">
    <text evidence="8">Aminoacyl-tRNA biosynthesis; selenocysteinyl-tRNA(Sec) biosynthesis; selenocysteinyl-tRNA(Sec) from L-seryl-tRNA(Sec) (bacterial route): step 1/1.</text>
</comment>
<dbReference type="GO" id="GO:0001514">
    <property type="term" value="P:selenocysteine incorporation"/>
    <property type="evidence" value="ECO:0007669"/>
    <property type="project" value="UniProtKB-UniRule"/>
</dbReference>
<sequence>MAESMTRDGAAALPAVYEVLGQRAVIRLLEHTDHQVVVAEIRAALARHRGVLLANGTPPPDAAAVAAEVAGRLSAFRQPALRKVINLTGTLLHTNLGRSPLSREAKAAVATAAATTNLEYDLDTGRRGDRDNLVSRLLTRLSGAPAATVVNNNAAALWLTLNTLAPGRGVVISRGELVEIGDSFRMPDIITASGCRLMEVGTTNRTHLRDYENALDAGGSVLLKVHTSNYRIEGFTREVPLEQLVELGRRRGVPVVADLGSGALVDLACYGLPGEPTVQETVRAGADVVTFSGDKLLGGPQAGLIVGSRDHLQAIRRNPVRRALRCDKLRLAALEATLRAYLDPRSLSAALPAYRILGRSRETVERIARRMMPFIAEWAGDVARVEIVTGESQVGSGAQPCAGLPTALVALTPRDADAGALAHALRRLTPPVIGRVHKGRVLLDMRALLEPAALIAALRGVTR</sequence>
<dbReference type="AlphaFoldDB" id="A0A1V3NRI5"/>